<organism evidence="1 2">
    <name type="scientific">Heterotrigona itama</name>
    <dbReference type="NCBI Taxonomy" id="395501"/>
    <lineage>
        <taxon>Eukaryota</taxon>
        <taxon>Metazoa</taxon>
        <taxon>Ecdysozoa</taxon>
        <taxon>Arthropoda</taxon>
        <taxon>Hexapoda</taxon>
        <taxon>Insecta</taxon>
        <taxon>Pterygota</taxon>
        <taxon>Neoptera</taxon>
        <taxon>Endopterygota</taxon>
        <taxon>Hymenoptera</taxon>
        <taxon>Apocrita</taxon>
        <taxon>Aculeata</taxon>
        <taxon>Apoidea</taxon>
        <taxon>Anthophila</taxon>
        <taxon>Apidae</taxon>
        <taxon>Heterotrigona</taxon>
    </lineage>
</organism>
<reference evidence="1" key="1">
    <citation type="submission" date="2020-07" db="EMBL/GenBank/DDBJ databases">
        <authorList>
            <person name="Nazaruddin N."/>
        </authorList>
    </citation>
    <scope>NUCLEOTIDE SEQUENCE</scope>
</reference>
<evidence type="ECO:0000313" key="1">
    <source>
        <dbReference type="EMBL" id="CAD1478373.1"/>
    </source>
</evidence>
<accession>A0A6V7HHV0</accession>
<feature type="non-terminal residue" evidence="1">
    <location>
        <position position="1"/>
    </location>
</feature>
<dbReference type="AlphaFoldDB" id="A0A6V7HHV0"/>
<comment type="caution">
    <text evidence="1">The sequence shown here is derived from an EMBL/GenBank/DDBJ whole genome shotgun (WGS) entry which is preliminary data.</text>
</comment>
<dbReference type="Proteomes" id="UP000752696">
    <property type="component" value="Unassembled WGS sequence"/>
</dbReference>
<feature type="non-terminal residue" evidence="1">
    <location>
        <position position="38"/>
    </location>
</feature>
<proteinExistence type="predicted"/>
<gene>
    <name evidence="1" type="ORF">MHI_LOCUS792737</name>
</gene>
<protein>
    <submittedName>
        <fullName evidence="1">Uncharacterized protein</fullName>
    </submittedName>
</protein>
<dbReference type="EMBL" id="CAJDYZ010010734">
    <property type="protein sequence ID" value="CAD1478373.1"/>
    <property type="molecule type" value="Genomic_DNA"/>
</dbReference>
<name>A0A6V7HHV0_9HYME</name>
<keyword evidence="2" id="KW-1185">Reference proteome</keyword>
<sequence length="38" mass="4357">FESRQQTDGGPNGEEEEADPILAGHLHAFFLRYNFCFL</sequence>
<evidence type="ECO:0000313" key="2">
    <source>
        <dbReference type="Proteomes" id="UP000752696"/>
    </source>
</evidence>